<protein>
    <recommendedName>
        <fullName evidence="6">PHD-type domain-containing protein</fullName>
    </recommendedName>
</protein>
<comment type="caution">
    <text evidence="7">The sequence shown here is derived from an EMBL/GenBank/DDBJ whole genome shotgun (WGS) entry which is preliminary data.</text>
</comment>
<reference evidence="7" key="1">
    <citation type="submission" date="2017-07" db="EMBL/GenBank/DDBJ databases">
        <title>Taro Niue Genome Assembly and Annotation.</title>
        <authorList>
            <person name="Atibalentja N."/>
            <person name="Keating K."/>
            <person name="Fields C.J."/>
        </authorList>
    </citation>
    <scope>NUCLEOTIDE SEQUENCE</scope>
    <source>
        <strain evidence="7">Niue_2</strain>
        <tissue evidence="7">Leaf</tissue>
    </source>
</reference>
<organism evidence="7 8">
    <name type="scientific">Colocasia esculenta</name>
    <name type="common">Wild taro</name>
    <name type="synonym">Arum esculentum</name>
    <dbReference type="NCBI Taxonomy" id="4460"/>
    <lineage>
        <taxon>Eukaryota</taxon>
        <taxon>Viridiplantae</taxon>
        <taxon>Streptophyta</taxon>
        <taxon>Embryophyta</taxon>
        <taxon>Tracheophyta</taxon>
        <taxon>Spermatophyta</taxon>
        <taxon>Magnoliopsida</taxon>
        <taxon>Liliopsida</taxon>
        <taxon>Araceae</taxon>
        <taxon>Aroideae</taxon>
        <taxon>Colocasieae</taxon>
        <taxon>Colocasia</taxon>
    </lineage>
</organism>
<name>A0A843VKE5_COLES</name>
<dbReference type="GO" id="GO:0008270">
    <property type="term" value="F:zinc ion binding"/>
    <property type="evidence" value="ECO:0007669"/>
    <property type="project" value="UniProtKB-KW"/>
</dbReference>
<evidence type="ECO:0000256" key="3">
    <source>
        <dbReference type="ARBA" id="ARBA00022833"/>
    </source>
</evidence>
<gene>
    <name evidence="7" type="ORF">Taro_029670</name>
</gene>
<dbReference type="InterPro" id="IPR019786">
    <property type="entry name" value="Zinc_finger_PHD-type_CS"/>
</dbReference>
<dbReference type="GO" id="GO:0006325">
    <property type="term" value="P:chromatin organization"/>
    <property type="evidence" value="ECO:0007669"/>
    <property type="project" value="UniProtKB-KW"/>
</dbReference>
<feature type="domain" description="PHD-type" evidence="6">
    <location>
        <begin position="58"/>
        <end position="108"/>
    </location>
</feature>
<dbReference type="InterPro" id="IPR011011">
    <property type="entry name" value="Znf_FYVE_PHD"/>
</dbReference>
<dbReference type="Gene3D" id="3.30.40.10">
    <property type="entry name" value="Zinc/RING finger domain, C3HC4 (zinc finger)"/>
    <property type="match status" value="1"/>
</dbReference>
<evidence type="ECO:0000259" key="6">
    <source>
        <dbReference type="PROSITE" id="PS50016"/>
    </source>
</evidence>
<dbReference type="SUPFAM" id="SSF57903">
    <property type="entry name" value="FYVE/PHD zinc finger"/>
    <property type="match status" value="1"/>
</dbReference>
<keyword evidence="4" id="KW-0156">Chromatin regulator</keyword>
<keyword evidence="2 5" id="KW-0863">Zinc-finger</keyword>
<dbReference type="CDD" id="cd15545">
    <property type="entry name" value="PHD_BAZ2A_like"/>
    <property type="match status" value="1"/>
</dbReference>
<dbReference type="InterPro" id="IPR046341">
    <property type="entry name" value="SET_dom_sf"/>
</dbReference>
<dbReference type="PANTHER" id="PTHR48442">
    <property type="entry name" value="SET DOMAIN-CONTAINING PROTEIN"/>
    <property type="match status" value="1"/>
</dbReference>
<evidence type="ECO:0000256" key="2">
    <source>
        <dbReference type="ARBA" id="ARBA00022771"/>
    </source>
</evidence>
<dbReference type="Gene3D" id="2.170.270.10">
    <property type="entry name" value="SET domain"/>
    <property type="match status" value="1"/>
</dbReference>
<dbReference type="PANTHER" id="PTHR48442:SF1">
    <property type="entry name" value="SET DOMAIN-CONTAINING PROTEIN"/>
    <property type="match status" value="1"/>
</dbReference>
<dbReference type="PROSITE" id="PS01359">
    <property type="entry name" value="ZF_PHD_1"/>
    <property type="match status" value="1"/>
</dbReference>
<dbReference type="InterPro" id="IPR013083">
    <property type="entry name" value="Znf_RING/FYVE/PHD"/>
</dbReference>
<dbReference type="PROSITE" id="PS50016">
    <property type="entry name" value="ZF_PHD_2"/>
    <property type="match status" value="1"/>
</dbReference>
<keyword evidence="1" id="KW-0479">Metal-binding</keyword>
<evidence type="ECO:0000256" key="4">
    <source>
        <dbReference type="ARBA" id="ARBA00022853"/>
    </source>
</evidence>
<dbReference type="InterPro" id="IPR053114">
    <property type="entry name" value="ATXR5/ATXR6"/>
</dbReference>
<dbReference type="EMBL" id="NMUH01001985">
    <property type="protein sequence ID" value="MQL96988.1"/>
    <property type="molecule type" value="Genomic_DNA"/>
</dbReference>
<keyword evidence="3" id="KW-0862">Zinc</keyword>
<accession>A0A843VKE5</accession>
<evidence type="ECO:0000313" key="8">
    <source>
        <dbReference type="Proteomes" id="UP000652761"/>
    </source>
</evidence>
<dbReference type="AlphaFoldDB" id="A0A843VKE5"/>
<keyword evidence="8" id="KW-1185">Reference proteome</keyword>
<dbReference type="SUPFAM" id="SSF82199">
    <property type="entry name" value="SET domain"/>
    <property type="match status" value="1"/>
</dbReference>
<dbReference type="InterPro" id="IPR001965">
    <property type="entry name" value="Znf_PHD"/>
</dbReference>
<proteinExistence type="predicted"/>
<dbReference type="Pfam" id="PF00628">
    <property type="entry name" value="PHD"/>
    <property type="match status" value="1"/>
</dbReference>
<dbReference type="OrthoDB" id="336088at2759"/>
<dbReference type="Proteomes" id="UP000652761">
    <property type="component" value="Unassembled WGS sequence"/>
</dbReference>
<dbReference type="SMART" id="SM00249">
    <property type="entry name" value="PHD"/>
    <property type="match status" value="1"/>
</dbReference>
<evidence type="ECO:0000313" key="7">
    <source>
        <dbReference type="EMBL" id="MQL96988.1"/>
    </source>
</evidence>
<evidence type="ECO:0000256" key="5">
    <source>
        <dbReference type="PROSITE-ProRule" id="PRU00146"/>
    </source>
</evidence>
<dbReference type="InterPro" id="IPR019787">
    <property type="entry name" value="Znf_PHD-finger"/>
</dbReference>
<evidence type="ECO:0000256" key="1">
    <source>
        <dbReference type="ARBA" id="ARBA00022723"/>
    </source>
</evidence>
<sequence length="337" mass="37852">MPPSDPAAAAPEPFPANCTVRKRTKAPRPSEATKYRSLVEVMLAAKSVPPVTGDYYGDVRCEECRSGEGDEEILLCDRCDRGYHLYCLRPIVVRVPTGPWFCPSCAGDRHFREFPLLQTKILDFFRIQKCSSDAGDRKCMLLQVVVLVMMSHDTVVADCKRRKRRSLVMQKKRRRLLPFNPTEDPARRLEQMGSLATALTSLHMEFSNDLTYMPGMAPRTANRATLEDGGMQVLSKEDGEALEICRTMCKRGECPPLVVVFDSLEGFTVAADGFIKEMTFITEYTGDVDYIRNREDDDCDSMMTLLLATNTSDSLVICPDKRGNIARFINGINNHSP</sequence>